<gene>
    <name evidence="4" type="ORF">Faunusvirus1_25</name>
</gene>
<evidence type="ECO:0000256" key="2">
    <source>
        <dbReference type="ARBA" id="ARBA00023043"/>
    </source>
</evidence>
<organism evidence="4">
    <name type="scientific">Faunusvirus sp</name>
    <dbReference type="NCBI Taxonomy" id="2487766"/>
    <lineage>
        <taxon>Viruses</taxon>
        <taxon>Varidnaviria</taxon>
        <taxon>Bamfordvirae</taxon>
        <taxon>Nucleocytoviricota</taxon>
        <taxon>Megaviricetes</taxon>
        <taxon>Imitervirales</taxon>
        <taxon>Mimiviridae</taxon>
    </lineage>
</organism>
<name>A0A3G4ZVT3_9VIRU</name>
<proteinExistence type="predicted"/>
<keyword evidence="2" id="KW-0040">ANK repeat</keyword>
<dbReference type="InterPro" id="IPR002110">
    <property type="entry name" value="Ankyrin_rpt"/>
</dbReference>
<feature type="transmembrane region" description="Helical" evidence="3">
    <location>
        <begin position="111"/>
        <end position="132"/>
    </location>
</feature>
<keyword evidence="3" id="KW-0472">Membrane</keyword>
<dbReference type="SUPFAM" id="SSF48403">
    <property type="entry name" value="Ankyrin repeat"/>
    <property type="match status" value="1"/>
</dbReference>
<keyword evidence="3" id="KW-1133">Transmembrane helix</keyword>
<protein>
    <submittedName>
        <fullName evidence="4">Uncharacterized protein</fullName>
    </submittedName>
</protein>
<dbReference type="InterPro" id="IPR036770">
    <property type="entry name" value="Ankyrin_rpt-contain_sf"/>
</dbReference>
<evidence type="ECO:0000256" key="1">
    <source>
        <dbReference type="ARBA" id="ARBA00022737"/>
    </source>
</evidence>
<dbReference type="SMART" id="SM00248">
    <property type="entry name" value="ANK"/>
    <property type="match status" value="2"/>
</dbReference>
<dbReference type="PANTHER" id="PTHR24173">
    <property type="entry name" value="ANKYRIN REPEAT CONTAINING"/>
    <property type="match status" value="1"/>
</dbReference>
<reference evidence="4" key="1">
    <citation type="submission" date="2018-10" db="EMBL/GenBank/DDBJ databases">
        <title>Hidden diversity of soil giant viruses.</title>
        <authorList>
            <person name="Schulz F."/>
            <person name="Alteio L."/>
            <person name="Goudeau D."/>
            <person name="Ryan E.M."/>
            <person name="Malmstrom R.R."/>
            <person name="Blanchard J."/>
            <person name="Woyke T."/>
        </authorList>
    </citation>
    <scope>NUCLEOTIDE SEQUENCE</scope>
    <source>
        <strain evidence="4">FNV1</strain>
    </source>
</reference>
<evidence type="ECO:0000256" key="3">
    <source>
        <dbReference type="SAM" id="Phobius"/>
    </source>
</evidence>
<evidence type="ECO:0000313" key="4">
    <source>
        <dbReference type="EMBL" id="AYV79005.1"/>
    </source>
</evidence>
<accession>A0A3G4ZVT3</accession>
<keyword evidence="1" id="KW-0677">Repeat</keyword>
<dbReference type="Gene3D" id="1.25.40.20">
    <property type="entry name" value="Ankyrin repeat-containing domain"/>
    <property type="match status" value="1"/>
</dbReference>
<sequence>MDKVNNAASAFDNLINDRNEDKCINYVKSDKFKYIRYGNLGFENTMGCYLYAICSAKFSRLALMVIEQGANIDVVNIHGQTPLMSACAYGLEDVAIKLINNKCNIAAQDKYGYAAITFACISNMTSIIMLLVDLHMLIGSDMSKLIYSLNRADMINKYVYDKYHTTILSAIDDVDSVIGGCFVKTYAIGVVGIICEFIVSKIEK</sequence>
<dbReference type="PROSITE" id="PS50088">
    <property type="entry name" value="ANK_REPEAT"/>
    <property type="match status" value="1"/>
</dbReference>
<keyword evidence="3" id="KW-0812">Transmembrane</keyword>
<dbReference type="Pfam" id="PF12796">
    <property type="entry name" value="Ank_2"/>
    <property type="match status" value="1"/>
</dbReference>
<dbReference type="EMBL" id="MK072132">
    <property type="protein sequence ID" value="AYV79005.1"/>
    <property type="molecule type" value="Genomic_DNA"/>
</dbReference>
<dbReference type="PANTHER" id="PTHR24173:SF83">
    <property type="entry name" value="SOCS BOX DOMAIN-CONTAINING PROTEIN"/>
    <property type="match status" value="1"/>
</dbReference>